<evidence type="ECO:0000256" key="1">
    <source>
        <dbReference type="ARBA" id="ARBA00006347"/>
    </source>
</evidence>
<evidence type="ECO:0000256" key="2">
    <source>
        <dbReference type="SAM" id="SignalP"/>
    </source>
</evidence>
<dbReference type="SUPFAM" id="SSF52833">
    <property type="entry name" value="Thioredoxin-like"/>
    <property type="match status" value="4"/>
</dbReference>
<dbReference type="CDD" id="cd02995">
    <property type="entry name" value="PDI_a_PDI_a'_C"/>
    <property type="match status" value="1"/>
</dbReference>
<dbReference type="GeneID" id="139074971"/>
<protein>
    <submittedName>
        <fullName evidence="5">LOW QUALITY PROTEIN: protein disulfide-isomerase-like protein of the testis</fullName>
    </submittedName>
</protein>
<reference evidence="5" key="1">
    <citation type="submission" date="2025-08" db="UniProtKB">
        <authorList>
            <consortium name="RefSeq"/>
        </authorList>
    </citation>
    <scope>IDENTIFICATION</scope>
    <source>
        <tissue evidence="5">Blood</tissue>
    </source>
</reference>
<evidence type="ECO:0000313" key="4">
    <source>
        <dbReference type="Proteomes" id="UP001652662"/>
    </source>
</evidence>
<dbReference type="Pfam" id="PF00085">
    <property type="entry name" value="Thioredoxin"/>
    <property type="match status" value="2"/>
</dbReference>
<evidence type="ECO:0000313" key="5">
    <source>
        <dbReference type="RefSeq" id="XP_070425039.1"/>
    </source>
</evidence>
<name>A0ABM4KA29_EQUPR</name>
<feature type="signal peptide" evidence="2">
    <location>
        <begin position="1"/>
        <end position="20"/>
    </location>
</feature>
<dbReference type="PANTHER" id="PTHR18929:SF58">
    <property type="entry name" value="PROTEIN DISULFIDE-ISOMERASE-LIKE PROTEIN OF THE TESTIS"/>
    <property type="match status" value="1"/>
</dbReference>
<proteinExistence type="inferred from homology"/>
<dbReference type="Gene3D" id="3.40.30.10">
    <property type="entry name" value="Glutaredoxin"/>
    <property type="match status" value="4"/>
</dbReference>
<organism evidence="4 5">
    <name type="scientific">Equus przewalskii</name>
    <name type="common">Przewalski's horse</name>
    <name type="synonym">Equus caballus przewalskii</name>
    <dbReference type="NCBI Taxonomy" id="9798"/>
    <lineage>
        <taxon>Eukaryota</taxon>
        <taxon>Metazoa</taxon>
        <taxon>Chordata</taxon>
        <taxon>Craniata</taxon>
        <taxon>Vertebrata</taxon>
        <taxon>Euteleostomi</taxon>
        <taxon>Mammalia</taxon>
        <taxon>Eutheria</taxon>
        <taxon>Laurasiatheria</taxon>
        <taxon>Perissodactyla</taxon>
        <taxon>Equidae</taxon>
        <taxon>Equus</taxon>
    </lineage>
</organism>
<feature type="domain" description="Thioredoxin" evidence="3">
    <location>
        <begin position="360"/>
        <end position="481"/>
    </location>
</feature>
<dbReference type="InterPro" id="IPR013766">
    <property type="entry name" value="Thioredoxin_domain"/>
</dbReference>
<keyword evidence="2" id="KW-0732">Signal</keyword>
<comment type="similarity">
    <text evidence="1">Belongs to the protein disulfide isomerase family.</text>
</comment>
<evidence type="ECO:0000259" key="3">
    <source>
        <dbReference type="PROSITE" id="PS51352"/>
    </source>
</evidence>
<keyword evidence="4" id="KW-1185">Reference proteome</keyword>
<dbReference type="Pfam" id="PF13848">
    <property type="entry name" value="Thioredoxin_6"/>
    <property type="match status" value="1"/>
</dbReference>
<dbReference type="RefSeq" id="XP_070425039.1">
    <property type="nucleotide sequence ID" value="XM_070568938.1"/>
</dbReference>
<dbReference type="CDD" id="cd02981">
    <property type="entry name" value="PDI_b_family"/>
    <property type="match status" value="1"/>
</dbReference>
<dbReference type="PROSITE" id="PS51352">
    <property type="entry name" value="THIOREDOXIN_2"/>
    <property type="match status" value="1"/>
</dbReference>
<gene>
    <name evidence="5" type="primary">PDILT</name>
</gene>
<dbReference type="PANTHER" id="PTHR18929">
    <property type="entry name" value="PROTEIN DISULFIDE ISOMERASE"/>
    <property type="match status" value="1"/>
</dbReference>
<dbReference type="InterPro" id="IPR036249">
    <property type="entry name" value="Thioredoxin-like_sf"/>
</dbReference>
<dbReference type="CDD" id="cd02961">
    <property type="entry name" value="PDI_a_family"/>
    <property type="match status" value="1"/>
</dbReference>
<feature type="chain" id="PRO_5046651516" evidence="2">
    <location>
        <begin position="21"/>
        <end position="481"/>
    </location>
</feature>
<sequence length="481" mass="55351">MEWLWMSLLLVASCTSTVQGSREVDVKEASINTSQPLHILVEHNLLVLTPAGLTHRLNQTRFLMVLFYIPSSKQSRNMAEELGRAAEIMGKGKNGVGFGKVDITIEKELQKEFDIKKTPDLKLFFEGNRSEPISCKGVVESTALVVWLRRQISQKAFLFTDTQQVVEFVKSRPLVIVGFFQDLEEEVAELFYDVIKDFPELTFGVTSISNAIGRFHVPLDSVLVFKKGKIVKRQELIYDSTNKQVLSQVIKEHLTDFVIEYNIENKDLIYELNILNHMLLFISKSSKSFGTIMQHCKLALKEFQNKILFILVDADEPRNRHVFKHFRIAEVNIPSVQILNLSSDARYKMPSEEITYKNLKKFGHSFLNKSAKNHQSSEEIPKYWDQGPVKQLVGKNFNVVVFDKERDVFVMFYAPWSEKCRALFPVLEELGRKYQNHSTVTIAKIDITANDIQLMNLDRYPFFRLFPTIMDTPPHFGVSGV</sequence>
<dbReference type="Proteomes" id="UP001652662">
    <property type="component" value="Chromosome 12"/>
</dbReference>
<dbReference type="CDD" id="cd02982">
    <property type="entry name" value="PDI_b'_family"/>
    <property type="match status" value="1"/>
</dbReference>
<accession>A0ABM4KA29</accession>